<evidence type="ECO:0000313" key="2">
    <source>
        <dbReference type="EMBL" id="SPD04974.1"/>
    </source>
</evidence>
<feature type="signal peptide" evidence="1">
    <location>
        <begin position="1"/>
        <end position="19"/>
    </location>
</feature>
<keyword evidence="1" id="KW-0732">Signal</keyword>
<protein>
    <submittedName>
        <fullName evidence="2">Uncharacterized protein</fullName>
    </submittedName>
</protein>
<sequence>MRHYTAFILLLLSSGEANGGQQNVTVGNDSGEGSRVLNMARTVSDLMRKTLDLSRRTPFDKVTDMLLWI</sequence>
<gene>
    <name evidence="2" type="ORF">FSB_LOCUS32856</name>
</gene>
<dbReference type="AlphaFoldDB" id="A0A2N9H064"/>
<reference evidence="2" key="1">
    <citation type="submission" date="2018-02" db="EMBL/GenBank/DDBJ databases">
        <authorList>
            <person name="Cohen D.B."/>
            <person name="Kent A.D."/>
        </authorList>
    </citation>
    <scope>NUCLEOTIDE SEQUENCE</scope>
</reference>
<accession>A0A2N9H064</accession>
<evidence type="ECO:0000256" key="1">
    <source>
        <dbReference type="SAM" id="SignalP"/>
    </source>
</evidence>
<name>A0A2N9H064_FAGSY</name>
<feature type="chain" id="PRO_5014699120" evidence="1">
    <location>
        <begin position="20"/>
        <end position="69"/>
    </location>
</feature>
<dbReference type="EMBL" id="OIVN01002602">
    <property type="protein sequence ID" value="SPD04974.1"/>
    <property type="molecule type" value="Genomic_DNA"/>
</dbReference>
<organism evidence="2">
    <name type="scientific">Fagus sylvatica</name>
    <name type="common">Beechnut</name>
    <dbReference type="NCBI Taxonomy" id="28930"/>
    <lineage>
        <taxon>Eukaryota</taxon>
        <taxon>Viridiplantae</taxon>
        <taxon>Streptophyta</taxon>
        <taxon>Embryophyta</taxon>
        <taxon>Tracheophyta</taxon>
        <taxon>Spermatophyta</taxon>
        <taxon>Magnoliopsida</taxon>
        <taxon>eudicotyledons</taxon>
        <taxon>Gunneridae</taxon>
        <taxon>Pentapetalae</taxon>
        <taxon>rosids</taxon>
        <taxon>fabids</taxon>
        <taxon>Fagales</taxon>
        <taxon>Fagaceae</taxon>
        <taxon>Fagus</taxon>
    </lineage>
</organism>
<proteinExistence type="predicted"/>